<organism evidence="2 3">
    <name type="scientific">Araneus ventricosus</name>
    <name type="common">Orbweaver spider</name>
    <name type="synonym">Epeira ventricosa</name>
    <dbReference type="NCBI Taxonomy" id="182803"/>
    <lineage>
        <taxon>Eukaryota</taxon>
        <taxon>Metazoa</taxon>
        <taxon>Ecdysozoa</taxon>
        <taxon>Arthropoda</taxon>
        <taxon>Chelicerata</taxon>
        <taxon>Arachnida</taxon>
        <taxon>Araneae</taxon>
        <taxon>Araneomorphae</taxon>
        <taxon>Entelegynae</taxon>
        <taxon>Araneoidea</taxon>
        <taxon>Araneidae</taxon>
        <taxon>Araneus</taxon>
    </lineage>
</organism>
<dbReference type="OrthoDB" id="6514966at2759"/>
<dbReference type="EMBL" id="BGPR01087648">
    <property type="protein sequence ID" value="GBM07996.1"/>
    <property type="molecule type" value="Genomic_DNA"/>
</dbReference>
<name>A0A4Y2CVM2_ARAVE</name>
<evidence type="ECO:0000313" key="2">
    <source>
        <dbReference type="EMBL" id="GBM07996.1"/>
    </source>
</evidence>
<dbReference type="Pfam" id="PF00078">
    <property type="entry name" value="RVT_1"/>
    <property type="match status" value="1"/>
</dbReference>
<evidence type="ECO:0000259" key="1">
    <source>
        <dbReference type="Pfam" id="PF00078"/>
    </source>
</evidence>
<proteinExistence type="predicted"/>
<dbReference type="InterPro" id="IPR000477">
    <property type="entry name" value="RT_dom"/>
</dbReference>
<comment type="caution">
    <text evidence="2">The sequence shown here is derived from an EMBL/GenBank/DDBJ whole genome shotgun (WGS) entry which is preliminary data.</text>
</comment>
<dbReference type="PANTHER" id="PTHR36688:SF1">
    <property type="entry name" value="ENDONUCLEASE_EXONUCLEASE_PHOSPHATASE DOMAIN-CONTAINING PROTEIN"/>
    <property type="match status" value="1"/>
</dbReference>
<feature type="domain" description="Reverse transcriptase" evidence="1">
    <location>
        <begin position="15"/>
        <end position="91"/>
    </location>
</feature>
<gene>
    <name evidence="2" type="ORF">AVEN_155122_1</name>
</gene>
<dbReference type="PANTHER" id="PTHR36688">
    <property type="entry name" value="ENDO/EXONUCLEASE/PHOSPHATASE DOMAIN-CONTAINING PROTEIN"/>
    <property type="match status" value="1"/>
</dbReference>
<dbReference type="Proteomes" id="UP000499080">
    <property type="component" value="Unassembled WGS sequence"/>
</dbReference>
<accession>A0A4Y2CVM2</accession>
<keyword evidence="3" id="KW-1185">Reference proteome</keyword>
<evidence type="ECO:0000313" key="3">
    <source>
        <dbReference type="Proteomes" id="UP000499080"/>
    </source>
</evidence>
<sequence length="97" mass="10963">MVVPIYKQRENAQLPDSYRPISLLSSLSKLAEIIILNRLEAETENKLNPFQFGFRKGLSTTEQLVRMTEYSREGFNNHADTAAVFIDIAKAECGLTV</sequence>
<protein>
    <recommendedName>
        <fullName evidence="1">Reverse transcriptase domain-containing protein</fullName>
    </recommendedName>
</protein>
<reference evidence="2 3" key="1">
    <citation type="journal article" date="2019" name="Sci. Rep.">
        <title>Orb-weaving spider Araneus ventricosus genome elucidates the spidroin gene catalogue.</title>
        <authorList>
            <person name="Kono N."/>
            <person name="Nakamura H."/>
            <person name="Ohtoshi R."/>
            <person name="Moran D.A.P."/>
            <person name="Shinohara A."/>
            <person name="Yoshida Y."/>
            <person name="Fujiwara M."/>
            <person name="Mori M."/>
            <person name="Tomita M."/>
            <person name="Arakawa K."/>
        </authorList>
    </citation>
    <scope>NUCLEOTIDE SEQUENCE [LARGE SCALE GENOMIC DNA]</scope>
</reference>
<dbReference type="InterPro" id="IPR052560">
    <property type="entry name" value="RdDP_mobile_element"/>
</dbReference>
<dbReference type="AlphaFoldDB" id="A0A4Y2CVM2"/>